<evidence type="ECO:0000313" key="1">
    <source>
        <dbReference type="EMBL" id="MQM14727.1"/>
    </source>
</evidence>
<sequence>MERSSMGNSSPRVAPTQRRRRSLRLFLLGSLAVLLLYSYCRSLLPLFSPASSSPTPLALLRDAAGVPASFSFTVKVLAFDRIESLRRCLRSLSAADYGGDRVDLHIFVDHFRGLDPWNESDLVDQKLREAHRILEFVDGFDWRHGEKLLHYRTGNVGLQAQWLEAWWPRSDDEFAFVVEDDLEVSPLYYKFLKELIAKYYYDPSNFSPSIYGASLQRPSRFFFSDEPLLTMVMNVKESNPA</sequence>
<protein>
    <submittedName>
        <fullName evidence="1">Uncharacterized protein</fullName>
    </submittedName>
</protein>
<dbReference type="SUPFAM" id="SSF53448">
    <property type="entry name" value="Nucleotide-diphospho-sugar transferases"/>
    <property type="match status" value="1"/>
</dbReference>
<dbReference type="AlphaFoldDB" id="A0A843X1A0"/>
<gene>
    <name evidence="1" type="ORF">Taro_047660</name>
</gene>
<comment type="caution">
    <text evidence="1">The sequence shown here is derived from an EMBL/GenBank/DDBJ whole genome shotgun (WGS) entry which is preliminary data.</text>
</comment>
<reference evidence="1" key="1">
    <citation type="submission" date="2017-07" db="EMBL/GenBank/DDBJ databases">
        <title>Taro Niue Genome Assembly and Annotation.</title>
        <authorList>
            <person name="Atibalentja N."/>
            <person name="Keating K."/>
            <person name="Fields C.J."/>
        </authorList>
    </citation>
    <scope>NUCLEOTIDE SEQUENCE</scope>
    <source>
        <strain evidence="1">Niue_2</strain>
        <tissue evidence="1">Leaf</tissue>
    </source>
</reference>
<proteinExistence type="predicted"/>
<keyword evidence="2" id="KW-1185">Reference proteome</keyword>
<dbReference type="EMBL" id="NMUH01006205">
    <property type="protein sequence ID" value="MQM14727.1"/>
    <property type="molecule type" value="Genomic_DNA"/>
</dbReference>
<name>A0A843X1A0_COLES</name>
<dbReference type="InterPro" id="IPR029044">
    <property type="entry name" value="Nucleotide-diphossugar_trans"/>
</dbReference>
<dbReference type="Proteomes" id="UP000652761">
    <property type="component" value="Unassembled WGS sequence"/>
</dbReference>
<dbReference type="Gene3D" id="3.90.550.10">
    <property type="entry name" value="Spore Coat Polysaccharide Biosynthesis Protein SpsA, Chain A"/>
    <property type="match status" value="1"/>
</dbReference>
<evidence type="ECO:0000313" key="2">
    <source>
        <dbReference type="Proteomes" id="UP000652761"/>
    </source>
</evidence>
<dbReference type="PANTHER" id="PTHR33604:SF3">
    <property type="entry name" value="OSJNBA0004B13.7 PROTEIN"/>
    <property type="match status" value="1"/>
</dbReference>
<dbReference type="PANTHER" id="PTHR33604">
    <property type="entry name" value="OSJNBA0004B13.7 PROTEIN"/>
    <property type="match status" value="1"/>
</dbReference>
<organism evidence="1 2">
    <name type="scientific">Colocasia esculenta</name>
    <name type="common">Wild taro</name>
    <name type="synonym">Arum esculentum</name>
    <dbReference type="NCBI Taxonomy" id="4460"/>
    <lineage>
        <taxon>Eukaryota</taxon>
        <taxon>Viridiplantae</taxon>
        <taxon>Streptophyta</taxon>
        <taxon>Embryophyta</taxon>
        <taxon>Tracheophyta</taxon>
        <taxon>Spermatophyta</taxon>
        <taxon>Magnoliopsida</taxon>
        <taxon>Liliopsida</taxon>
        <taxon>Araceae</taxon>
        <taxon>Aroideae</taxon>
        <taxon>Colocasieae</taxon>
        <taxon>Colocasia</taxon>
    </lineage>
</organism>
<dbReference type="OrthoDB" id="2020070at2759"/>
<accession>A0A843X1A0</accession>